<dbReference type="RefSeq" id="WP_012072561.1">
    <property type="nucleotide sequence ID" value="NC_009655.1"/>
</dbReference>
<dbReference type="PANTHER" id="PTHR32309:SF13">
    <property type="entry name" value="FERRIC ENTEROBACTIN TRANSPORT PROTEIN FEPE"/>
    <property type="match status" value="1"/>
</dbReference>
<feature type="domain" description="Polysaccharide chain length determinant N-terminal" evidence="8">
    <location>
        <begin position="14"/>
        <end position="67"/>
    </location>
</feature>
<keyword evidence="3 7" id="KW-0812">Transmembrane</keyword>
<feature type="transmembrane region" description="Helical" evidence="7">
    <location>
        <begin position="316"/>
        <end position="336"/>
    </location>
</feature>
<keyword evidence="5 7" id="KW-0472">Membrane</keyword>
<feature type="transmembrane region" description="Helical" evidence="7">
    <location>
        <begin position="30"/>
        <end position="48"/>
    </location>
</feature>
<dbReference type="Pfam" id="PF02706">
    <property type="entry name" value="Wzz"/>
    <property type="match status" value="1"/>
</dbReference>
<dbReference type="GO" id="GO:0005886">
    <property type="term" value="C:plasma membrane"/>
    <property type="evidence" value="ECO:0007669"/>
    <property type="project" value="UniProtKB-SubCell"/>
</dbReference>
<keyword evidence="2" id="KW-1003">Cell membrane</keyword>
<dbReference type="SUPFAM" id="SSF160355">
    <property type="entry name" value="Bacterial polysaccharide co-polymerase-like"/>
    <property type="match status" value="1"/>
</dbReference>
<evidence type="ECO:0000256" key="3">
    <source>
        <dbReference type="ARBA" id="ARBA00022692"/>
    </source>
</evidence>
<dbReference type="EMBL" id="CP000746">
    <property type="protein sequence ID" value="ABR74183.1"/>
    <property type="molecule type" value="Genomic_DNA"/>
</dbReference>
<dbReference type="KEGG" id="asu:Asuc_0813"/>
<evidence type="ECO:0000313" key="10">
    <source>
        <dbReference type="Proteomes" id="UP000001114"/>
    </source>
</evidence>
<evidence type="ECO:0000256" key="7">
    <source>
        <dbReference type="SAM" id="Phobius"/>
    </source>
</evidence>
<dbReference type="InterPro" id="IPR050445">
    <property type="entry name" value="Bact_polysacc_biosynth/exp"/>
</dbReference>
<keyword evidence="10" id="KW-1185">Reference proteome</keyword>
<keyword evidence="6" id="KW-0175">Coiled coil</keyword>
<evidence type="ECO:0000256" key="6">
    <source>
        <dbReference type="SAM" id="Coils"/>
    </source>
</evidence>
<evidence type="ECO:0000256" key="5">
    <source>
        <dbReference type="ARBA" id="ARBA00023136"/>
    </source>
</evidence>
<feature type="coiled-coil region" evidence="6">
    <location>
        <begin position="192"/>
        <end position="223"/>
    </location>
</feature>
<accession>A6VMI6</accession>
<organism evidence="9 10">
    <name type="scientific">Actinobacillus succinogenes (strain ATCC 55618 / DSM 22257 / CCUG 43843 / 130Z)</name>
    <dbReference type="NCBI Taxonomy" id="339671"/>
    <lineage>
        <taxon>Bacteria</taxon>
        <taxon>Pseudomonadati</taxon>
        <taxon>Pseudomonadota</taxon>
        <taxon>Gammaproteobacteria</taxon>
        <taxon>Pasteurellales</taxon>
        <taxon>Pasteurellaceae</taxon>
        <taxon>Actinobacillus</taxon>
    </lineage>
</organism>
<dbReference type="PANTHER" id="PTHR32309">
    <property type="entry name" value="TYROSINE-PROTEIN KINASE"/>
    <property type="match status" value="1"/>
</dbReference>
<proteinExistence type="predicted"/>
<reference evidence="10" key="1">
    <citation type="journal article" date="2010" name="BMC Genomics">
        <title>A genomic perspective on the potential of Actinobacillus succinogenes for industrial succinate production.</title>
        <authorList>
            <person name="McKinlay J.B."/>
            <person name="Laivenieks M."/>
            <person name="Schindler B.D."/>
            <person name="McKinlay A.A."/>
            <person name="Siddaramappa S."/>
            <person name="Challacombe J.F."/>
            <person name="Lowry S.R."/>
            <person name="Clum A."/>
            <person name="Lapidus A.L."/>
            <person name="Burkhart K.B."/>
            <person name="Harkins V."/>
            <person name="Vieille C."/>
        </authorList>
    </citation>
    <scope>NUCLEOTIDE SEQUENCE [LARGE SCALE GENOMIC DNA]</scope>
    <source>
        <strain evidence="10">ATCC 55618 / DSM 22257 / CCUG 43843 / 130Z</strain>
    </source>
</reference>
<dbReference type="InterPro" id="IPR003856">
    <property type="entry name" value="LPS_length_determ_N"/>
</dbReference>
<evidence type="ECO:0000259" key="8">
    <source>
        <dbReference type="Pfam" id="PF02706"/>
    </source>
</evidence>
<gene>
    <name evidence="9" type="ordered locus">Asuc_0813</name>
</gene>
<name>A6VMI6_ACTSZ</name>
<evidence type="ECO:0000313" key="9">
    <source>
        <dbReference type="EMBL" id="ABR74183.1"/>
    </source>
</evidence>
<comment type="subcellular location">
    <subcellularLocation>
        <location evidence="1">Cell membrane</location>
        <topology evidence="1">Multi-pass membrane protein</topology>
    </subcellularLocation>
</comment>
<evidence type="ECO:0000256" key="1">
    <source>
        <dbReference type="ARBA" id="ARBA00004651"/>
    </source>
</evidence>
<dbReference type="OrthoDB" id="6535795at2"/>
<dbReference type="AlphaFoldDB" id="A6VMI6"/>
<protein>
    <submittedName>
        <fullName evidence="9">Lipopolysaccharide biosynthesis protein</fullName>
    </submittedName>
</protein>
<evidence type="ECO:0000256" key="2">
    <source>
        <dbReference type="ARBA" id="ARBA00022475"/>
    </source>
</evidence>
<sequence length="346" mass="38579">MTFSNHPSIPQQSNEIDLIDLIKVLWKKKLTVILSAFLFAIIAAIYAFTATEKWTSTAEVIAPTGVDMGAYGNAKLRFAQIAKLPDITVDTVSKSLYAKFDRLAFSQNERRNFFSQSDEYKGLIQDQDEKAQRKILSALTTEYTAVVRPDPKKNADMFGNKISFSAQTPENAQKTLAQFVDFINEKAFELDKNEFQMKIAQQIDNLTNEKKEIEESLVVQKEQNTENAKPLNAIPQSLPQTNLNSASQSSQDSALDPAMALLVYGDDYSRMQLRIITGQINQLKALQNAVKGLTAQTYTYQASPSYPVQRDWPKRVILLLVGAVLGGILGCVWVIGKQILGGNNNE</sequence>
<dbReference type="STRING" id="339671.Asuc_0813"/>
<dbReference type="eggNOG" id="COG3765">
    <property type="taxonomic scope" value="Bacteria"/>
</dbReference>
<dbReference type="GO" id="GO:0004713">
    <property type="term" value="F:protein tyrosine kinase activity"/>
    <property type="evidence" value="ECO:0007669"/>
    <property type="project" value="TreeGrafter"/>
</dbReference>
<dbReference type="HOGENOM" id="CLU_060925_1_1_6"/>
<dbReference type="Proteomes" id="UP000001114">
    <property type="component" value="Chromosome"/>
</dbReference>
<evidence type="ECO:0000256" key="4">
    <source>
        <dbReference type="ARBA" id="ARBA00022989"/>
    </source>
</evidence>
<dbReference type="Gene3D" id="3.30.1890.10">
    <property type="entry name" value="FepE-like"/>
    <property type="match status" value="1"/>
</dbReference>
<keyword evidence="4 7" id="KW-1133">Transmembrane helix</keyword>